<dbReference type="STRING" id="1826909.A5893_12705"/>
<dbReference type="InterPro" id="IPR002931">
    <property type="entry name" value="Transglutaminase-like"/>
</dbReference>
<sequence>MPKFTIHHSTYYSYESPVYDSANQIMLYPIKDNQQEVVEQQLMITSNPKIDVYDDYYGNEVGTFTNPEAHRQLKIESIIIVNVKKKVMPEASMFKDDEWEKLKSISHQLPYINFLKKEIVESQEEIFAAIKPFQDKKNSPFEVAKNLCTYVYQNFKYIKGVTTVETTVEEIWKIKSGVCQDFAHILSVMLRYMQIPARYVSGYICPNKNGMRGEGATHAWVEAYLPDYGWLGLDPTNNCIVDDTHVRLAVGRNFVDCSPVKGTYKGTSKHKLEVKVSVAYENDPLPSLDQTEAVMGLENTPINSYRKFVEMQQQQQ</sequence>
<dbReference type="SUPFAM" id="SSF54001">
    <property type="entry name" value="Cysteine proteinases"/>
    <property type="match status" value="1"/>
</dbReference>
<dbReference type="Pfam" id="PF08379">
    <property type="entry name" value="Bact_transglu_N"/>
    <property type="match status" value="1"/>
</dbReference>
<proteinExistence type="predicted"/>
<dbReference type="RefSeq" id="WP_068823045.1">
    <property type="nucleotide sequence ID" value="NZ_LWHJ01000029.1"/>
</dbReference>
<dbReference type="PANTHER" id="PTHR33490:SF6">
    <property type="entry name" value="SLL1049 PROTEIN"/>
    <property type="match status" value="1"/>
</dbReference>
<dbReference type="EMBL" id="LWHJ01000029">
    <property type="protein sequence ID" value="OAQ38894.1"/>
    <property type="molecule type" value="Genomic_DNA"/>
</dbReference>
<dbReference type="Gene3D" id="3.10.620.30">
    <property type="match status" value="1"/>
</dbReference>
<dbReference type="AlphaFoldDB" id="A0A179DDC2"/>
<dbReference type="Proteomes" id="UP000078459">
    <property type="component" value="Unassembled WGS sequence"/>
</dbReference>
<comment type="caution">
    <text evidence="2">The sequence shown here is derived from an EMBL/GenBank/DDBJ whole genome shotgun (WGS) entry which is preliminary data.</text>
</comment>
<organism evidence="2 3">
    <name type="scientific">Pedobacter psychrophilus</name>
    <dbReference type="NCBI Taxonomy" id="1826909"/>
    <lineage>
        <taxon>Bacteria</taxon>
        <taxon>Pseudomonadati</taxon>
        <taxon>Bacteroidota</taxon>
        <taxon>Sphingobacteriia</taxon>
        <taxon>Sphingobacteriales</taxon>
        <taxon>Sphingobacteriaceae</taxon>
        <taxon>Pedobacter</taxon>
    </lineage>
</organism>
<feature type="domain" description="Transglutaminase-like" evidence="1">
    <location>
        <begin position="171"/>
        <end position="237"/>
    </location>
</feature>
<keyword evidence="3" id="KW-1185">Reference proteome</keyword>
<dbReference type="OrthoDB" id="9804872at2"/>
<evidence type="ECO:0000313" key="2">
    <source>
        <dbReference type="EMBL" id="OAQ38894.1"/>
    </source>
</evidence>
<accession>A0A179DDC2</accession>
<reference evidence="2 3" key="1">
    <citation type="submission" date="2016-04" db="EMBL/GenBank/DDBJ databases">
        <authorList>
            <person name="Evans L.H."/>
            <person name="Alamgir A."/>
            <person name="Owens N."/>
            <person name="Weber N.D."/>
            <person name="Virtaneva K."/>
            <person name="Barbian K."/>
            <person name="Babar A."/>
            <person name="Rosenke K."/>
        </authorList>
    </citation>
    <scope>NUCLEOTIDE SEQUENCE [LARGE SCALE GENOMIC DNA]</scope>
    <source>
        <strain evidence="2 3">CCM 8644</strain>
    </source>
</reference>
<evidence type="ECO:0000313" key="3">
    <source>
        <dbReference type="Proteomes" id="UP000078459"/>
    </source>
</evidence>
<dbReference type="Pfam" id="PF01841">
    <property type="entry name" value="Transglut_core"/>
    <property type="match status" value="1"/>
</dbReference>
<dbReference type="InterPro" id="IPR038765">
    <property type="entry name" value="Papain-like_cys_pep_sf"/>
</dbReference>
<dbReference type="SMART" id="SM00460">
    <property type="entry name" value="TGc"/>
    <property type="match status" value="1"/>
</dbReference>
<gene>
    <name evidence="2" type="ORF">A5893_12705</name>
</gene>
<dbReference type="InterPro" id="IPR013589">
    <property type="entry name" value="Bac_transglu_N"/>
</dbReference>
<protein>
    <submittedName>
        <fullName evidence="2">Transglutaminase</fullName>
    </submittedName>
</protein>
<evidence type="ECO:0000259" key="1">
    <source>
        <dbReference type="SMART" id="SM00460"/>
    </source>
</evidence>
<dbReference type="PANTHER" id="PTHR33490">
    <property type="entry name" value="BLR5614 PROTEIN-RELATED"/>
    <property type="match status" value="1"/>
</dbReference>
<reference evidence="2 3" key="2">
    <citation type="submission" date="2016-06" db="EMBL/GenBank/DDBJ databases">
        <title>Pedobacter psychrophilus sp. nov., isolated from Antarctic fragmentary rock.</title>
        <authorList>
            <person name="Svec P."/>
        </authorList>
    </citation>
    <scope>NUCLEOTIDE SEQUENCE [LARGE SCALE GENOMIC DNA]</scope>
    <source>
        <strain evidence="2 3">CCM 8644</strain>
    </source>
</reference>
<name>A0A179DDC2_9SPHI</name>